<dbReference type="InterPro" id="IPR001173">
    <property type="entry name" value="Glyco_trans_2-like"/>
</dbReference>
<organism evidence="2 3">
    <name type="scientific">Flavobacterium branchiophilum</name>
    <dbReference type="NCBI Taxonomy" id="55197"/>
    <lineage>
        <taxon>Bacteria</taxon>
        <taxon>Pseudomonadati</taxon>
        <taxon>Bacteroidota</taxon>
        <taxon>Flavobacteriia</taxon>
        <taxon>Flavobacteriales</taxon>
        <taxon>Flavobacteriaceae</taxon>
        <taxon>Flavobacterium</taxon>
    </lineage>
</organism>
<evidence type="ECO:0000313" key="3">
    <source>
        <dbReference type="Proteomes" id="UP000220828"/>
    </source>
</evidence>
<dbReference type="PANTHER" id="PTHR43179:SF7">
    <property type="entry name" value="RHAMNOSYLTRANSFERASE WBBL"/>
    <property type="match status" value="1"/>
</dbReference>
<evidence type="ECO:0000259" key="1">
    <source>
        <dbReference type="Pfam" id="PF00535"/>
    </source>
</evidence>
<evidence type="ECO:0000313" key="2">
    <source>
        <dbReference type="EMBL" id="PDS23410.1"/>
    </source>
</evidence>
<dbReference type="OrthoDB" id="9771846at2"/>
<dbReference type="Proteomes" id="UP000220828">
    <property type="component" value="Unassembled WGS sequence"/>
</dbReference>
<proteinExistence type="predicted"/>
<protein>
    <recommendedName>
        <fullName evidence="1">Glycosyltransferase 2-like domain-containing protein</fullName>
    </recommendedName>
</protein>
<dbReference type="PANTHER" id="PTHR43179">
    <property type="entry name" value="RHAMNOSYLTRANSFERASE WBBL"/>
    <property type="match status" value="1"/>
</dbReference>
<accession>A0A2H3KPU8</accession>
<dbReference type="InterPro" id="IPR029044">
    <property type="entry name" value="Nucleotide-diphossugar_trans"/>
</dbReference>
<sequence>MNLQLSVIIVNYNGMRFLDACFNSLYDKLSTLSYEIIVIDNNSTDESCSFIKENYKNIKLIESKENLGFGGGNNLGILYSKYENILLINNDTILLDPLDDALNILDHDKSIGAITIQMLDDQQKYVPSFGNFPNVYNMIWLAKLQNLGLDLVTGVFKQNSYELDWLSGSFILMKKEIYLKVGGFDVDYFMYVEDVDFSKKLANLRLKRVFLPNYQYIHFVGFNKSKNPLLIKGFMLFIEKHQKGIYKRLLQMALQVNKTIKIIKNEY</sequence>
<gene>
    <name evidence="2" type="ORF">B0A77_10935</name>
</gene>
<dbReference type="EMBL" id="PCMW01000061">
    <property type="protein sequence ID" value="PDS23410.1"/>
    <property type="molecule type" value="Genomic_DNA"/>
</dbReference>
<feature type="domain" description="Glycosyltransferase 2-like" evidence="1">
    <location>
        <begin position="6"/>
        <end position="107"/>
    </location>
</feature>
<name>A0A2H3KPU8_9FLAO</name>
<dbReference type="Pfam" id="PF00535">
    <property type="entry name" value="Glycos_transf_2"/>
    <property type="match status" value="1"/>
</dbReference>
<dbReference type="SUPFAM" id="SSF53448">
    <property type="entry name" value="Nucleotide-diphospho-sugar transferases"/>
    <property type="match status" value="1"/>
</dbReference>
<reference evidence="2 3" key="1">
    <citation type="submission" date="2017-09" db="EMBL/GenBank/DDBJ databases">
        <title>Whole genomes of Flavobacteriaceae.</title>
        <authorList>
            <person name="Stine C."/>
            <person name="Li C."/>
            <person name="Tadesse D."/>
        </authorList>
    </citation>
    <scope>NUCLEOTIDE SEQUENCE [LARGE SCALE GENOMIC DNA]</scope>
    <source>
        <strain evidence="2 3">ATCC 35036</strain>
    </source>
</reference>
<dbReference type="RefSeq" id="WP_097554455.1">
    <property type="nucleotide sequence ID" value="NZ_PCMW01000061.1"/>
</dbReference>
<dbReference type="AlphaFoldDB" id="A0A2H3KPU8"/>
<comment type="caution">
    <text evidence="2">The sequence shown here is derived from an EMBL/GenBank/DDBJ whole genome shotgun (WGS) entry which is preliminary data.</text>
</comment>
<dbReference type="Gene3D" id="3.90.550.10">
    <property type="entry name" value="Spore Coat Polysaccharide Biosynthesis Protein SpsA, Chain A"/>
    <property type="match status" value="1"/>
</dbReference>